<evidence type="ECO:0000313" key="2">
    <source>
        <dbReference type="EMBL" id="UXY19640.1"/>
    </source>
</evidence>
<dbReference type="GO" id="GO:0051213">
    <property type="term" value="F:dioxygenase activity"/>
    <property type="evidence" value="ECO:0007669"/>
    <property type="project" value="UniProtKB-KW"/>
</dbReference>
<dbReference type="EMBL" id="CP106793">
    <property type="protein sequence ID" value="UXY19640.1"/>
    <property type="molecule type" value="Genomic_DNA"/>
</dbReference>
<keyword evidence="2" id="KW-0560">Oxidoreductase</keyword>
<protein>
    <submittedName>
        <fullName evidence="2">Intradiol ring-cleavage dioxygenase</fullName>
    </submittedName>
</protein>
<dbReference type="RefSeq" id="WP_263229772.1">
    <property type="nucleotide sequence ID" value="NZ_CP106793.1"/>
</dbReference>
<dbReference type="Gene3D" id="2.60.130.10">
    <property type="entry name" value="Aromatic compound dioxygenase"/>
    <property type="match status" value="1"/>
</dbReference>
<gene>
    <name evidence="2" type="ORF">N8I84_13545</name>
</gene>
<sequence>MTDSDLTRRRALRLGGAAVGAVLGLGTGACSSSHRHAPDAHKAPGAELCVLNPSVTQGPYHLADAPFRRDVTEGKEGVPLTVRLTVRDEPHACALLKDAAVEIWQCDAWGYHSGFPAVHPGGTAPAESHASGTAPTTYLRGFQTTGADGVVEFVTIFPGWYTGRAPHLHVKVHTGGKKTAGTYKGGRVNWTGQLFFPDGDADAVYAKAPYTQHTGTRTRLAHDPVYRGGGARDGLMTVTGDAETGLVATLTVGIDPTRENTGAGGAPTSSLPSSASTDGTPPPDSAASASRTPTSALTPRSPGPSAPAVPRTP</sequence>
<evidence type="ECO:0000256" key="1">
    <source>
        <dbReference type="SAM" id="MobiDB-lite"/>
    </source>
</evidence>
<name>A0ABY6DYZ4_9ACTN</name>
<evidence type="ECO:0000313" key="3">
    <source>
        <dbReference type="Proteomes" id="UP001061298"/>
    </source>
</evidence>
<dbReference type="PROSITE" id="PS51318">
    <property type="entry name" value="TAT"/>
    <property type="match status" value="1"/>
</dbReference>
<dbReference type="InterPro" id="IPR006311">
    <property type="entry name" value="TAT_signal"/>
</dbReference>
<organism evidence="2 3">
    <name type="scientific">Streptomyces cynarae</name>
    <dbReference type="NCBI Taxonomy" id="2981134"/>
    <lineage>
        <taxon>Bacteria</taxon>
        <taxon>Bacillati</taxon>
        <taxon>Actinomycetota</taxon>
        <taxon>Actinomycetes</taxon>
        <taxon>Kitasatosporales</taxon>
        <taxon>Streptomycetaceae</taxon>
        <taxon>Streptomyces</taxon>
    </lineage>
</organism>
<dbReference type="Proteomes" id="UP001061298">
    <property type="component" value="Chromosome"/>
</dbReference>
<dbReference type="CDD" id="cd03457">
    <property type="entry name" value="intradiol_dioxygenase_like"/>
    <property type="match status" value="1"/>
</dbReference>
<keyword evidence="2" id="KW-0223">Dioxygenase</keyword>
<dbReference type="PANTHER" id="PTHR34315">
    <property type="match status" value="1"/>
</dbReference>
<proteinExistence type="predicted"/>
<feature type="compositionally biased region" description="Pro residues" evidence="1">
    <location>
        <begin position="301"/>
        <end position="313"/>
    </location>
</feature>
<dbReference type="InterPro" id="IPR015889">
    <property type="entry name" value="Intradiol_dOase_core"/>
</dbReference>
<accession>A0ABY6DYZ4</accession>
<dbReference type="SUPFAM" id="SSF49482">
    <property type="entry name" value="Aromatic compound dioxygenase"/>
    <property type="match status" value="1"/>
</dbReference>
<dbReference type="PANTHER" id="PTHR34315:SF1">
    <property type="entry name" value="INTRADIOL RING-CLEAVAGE DIOXYGENASES DOMAIN-CONTAINING PROTEIN-RELATED"/>
    <property type="match status" value="1"/>
</dbReference>
<feature type="compositionally biased region" description="Low complexity" evidence="1">
    <location>
        <begin position="266"/>
        <end position="299"/>
    </location>
</feature>
<reference evidence="2" key="1">
    <citation type="submission" date="2022-10" db="EMBL/GenBank/DDBJ databases">
        <authorList>
            <person name="Mo P."/>
        </authorList>
    </citation>
    <scope>NUCLEOTIDE SEQUENCE</scope>
    <source>
        <strain evidence="2">HUAS 13-4</strain>
    </source>
</reference>
<feature type="region of interest" description="Disordered" evidence="1">
    <location>
        <begin position="253"/>
        <end position="313"/>
    </location>
</feature>
<keyword evidence="3" id="KW-1185">Reference proteome</keyword>